<proteinExistence type="predicted"/>
<keyword evidence="3" id="KW-1185">Reference proteome</keyword>
<protein>
    <submittedName>
        <fullName evidence="2">Uncharacterized protein</fullName>
    </submittedName>
</protein>
<evidence type="ECO:0000313" key="2">
    <source>
        <dbReference type="EMBL" id="KAJ1121324.1"/>
    </source>
</evidence>
<accession>A0AAV7P3A6</accession>
<evidence type="ECO:0000313" key="3">
    <source>
        <dbReference type="Proteomes" id="UP001066276"/>
    </source>
</evidence>
<sequence length="181" mass="19912">MLHHVSGQAAAQLRPRPPLIVRSGPAAGQSPPDPHPSRGFSAADHSSCCPLHPTSTPEGPLLGWPHRRRPSPLLVAVHYPSGSCAPLTQAALWESTILPGISLWLCTEQQEDGITTEPGGLGYRDGAKETEEGQLKSTFSGFCYKHSENKIHLHCNPTARRPCQFRIRQQLQYRLWDARSD</sequence>
<name>A0AAV7P3A6_PLEWA</name>
<dbReference type="EMBL" id="JANPWB010000012">
    <property type="protein sequence ID" value="KAJ1121324.1"/>
    <property type="molecule type" value="Genomic_DNA"/>
</dbReference>
<reference evidence="2" key="1">
    <citation type="journal article" date="2022" name="bioRxiv">
        <title>Sequencing and chromosome-scale assembly of the giantPleurodeles waltlgenome.</title>
        <authorList>
            <person name="Brown T."/>
            <person name="Elewa A."/>
            <person name="Iarovenko S."/>
            <person name="Subramanian E."/>
            <person name="Araus A.J."/>
            <person name="Petzold A."/>
            <person name="Susuki M."/>
            <person name="Suzuki K.-i.T."/>
            <person name="Hayashi T."/>
            <person name="Toyoda A."/>
            <person name="Oliveira C."/>
            <person name="Osipova E."/>
            <person name="Leigh N.D."/>
            <person name="Simon A."/>
            <person name="Yun M.H."/>
        </authorList>
    </citation>
    <scope>NUCLEOTIDE SEQUENCE</scope>
    <source>
        <strain evidence="2">20211129_DDA</strain>
        <tissue evidence="2">Liver</tissue>
    </source>
</reference>
<evidence type="ECO:0000256" key="1">
    <source>
        <dbReference type="SAM" id="MobiDB-lite"/>
    </source>
</evidence>
<organism evidence="2 3">
    <name type="scientific">Pleurodeles waltl</name>
    <name type="common">Iberian ribbed newt</name>
    <dbReference type="NCBI Taxonomy" id="8319"/>
    <lineage>
        <taxon>Eukaryota</taxon>
        <taxon>Metazoa</taxon>
        <taxon>Chordata</taxon>
        <taxon>Craniata</taxon>
        <taxon>Vertebrata</taxon>
        <taxon>Euteleostomi</taxon>
        <taxon>Amphibia</taxon>
        <taxon>Batrachia</taxon>
        <taxon>Caudata</taxon>
        <taxon>Salamandroidea</taxon>
        <taxon>Salamandridae</taxon>
        <taxon>Pleurodelinae</taxon>
        <taxon>Pleurodeles</taxon>
    </lineage>
</organism>
<dbReference type="Proteomes" id="UP001066276">
    <property type="component" value="Chromosome 8"/>
</dbReference>
<gene>
    <name evidence="2" type="ORF">NDU88_009437</name>
</gene>
<feature type="region of interest" description="Disordered" evidence="1">
    <location>
        <begin position="1"/>
        <end position="63"/>
    </location>
</feature>
<comment type="caution">
    <text evidence="2">The sequence shown here is derived from an EMBL/GenBank/DDBJ whole genome shotgun (WGS) entry which is preliminary data.</text>
</comment>
<dbReference type="AlphaFoldDB" id="A0AAV7P3A6"/>